<evidence type="ECO:0000256" key="1">
    <source>
        <dbReference type="SAM" id="MobiDB-lite"/>
    </source>
</evidence>
<dbReference type="Proteomes" id="UP000636264">
    <property type="component" value="Unassembled WGS sequence"/>
</dbReference>
<dbReference type="RefSeq" id="WP_244630253.1">
    <property type="nucleotide sequence ID" value="NZ_BMIF01000003.1"/>
</dbReference>
<gene>
    <name evidence="2" type="ORF">GCM10011385_12780</name>
</gene>
<dbReference type="AlphaFoldDB" id="A0A916W2B1"/>
<accession>A0A916W2B1</accession>
<dbReference type="EMBL" id="BMIF01000003">
    <property type="protein sequence ID" value="GGA60547.1"/>
    <property type="molecule type" value="Genomic_DNA"/>
</dbReference>
<feature type="compositionally biased region" description="Basic residues" evidence="1">
    <location>
        <begin position="69"/>
        <end position="80"/>
    </location>
</feature>
<reference evidence="2" key="1">
    <citation type="journal article" date="2014" name="Int. J. Syst. Evol. Microbiol.">
        <title>Complete genome sequence of Corynebacterium casei LMG S-19264T (=DSM 44701T), isolated from a smear-ripened cheese.</title>
        <authorList>
            <consortium name="US DOE Joint Genome Institute (JGI-PGF)"/>
            <person name="Walter F."/>
            <person name="Albersmeier A."/>
            <person name="Kalinowski J."/>
            <person name="Ruckert C."/>
        </authorList>
    </citation>
    <scope>NUCLEOTIDE SEQUENCE</scope>
    <source>
        <strain evidence="2">CGMCC 1.15320</strain>
    </source>
</reference>
<sequence>MDHALINSVFTPTAVNKHETKGDVTTRVAREILDQETAARDAKTERLRAARLAREAAEASIPAAPAAKKTAKSSARKAAK</sequence>
<evidence type="ECO:0000313" key="3">
    <source>
        <dbReference type="Proteomes" id="UP000636264"/>
    </source>
</evidence>
<name>A0A916W2B1_9HYPH</name>
<feature type="compositionally biased region" description="Low complexity" evidence="1">
    <location>
        <begin position="58"/>
        <end position="68"/>
    </location>
</feature>
<evidence type="ECO:0000313" key="2">
    <source>
        <dbReference type="EMBL" id="GGA60547.1"/>
    </source>
</evidence>
<keyword evidence="3" id="KW-1185">Reference proteome</keyword>
<proteinExistence type="predicted"/>
<reference evidence="2" key="2">
    <citation type="submission" date="2020-09" db="EMBL/GenBank/DDBJ databases">
        <authorList>
            <person name="Sun Q."/>
            <person name="Zhou Y."/>
        </authorList>
    </citation>
    <scope>NUCLEOTIDE SEQUENCE</scope>
    <source>
        <strain evidence="2">CGMCC 1.15320</strain>
    </source>
</reference>
<comment type="caution">
    <text evidence="2">The sequence shown here is derived from an EMBL/GenBank/DDBJ whole genome shotgun (WGS) entry which is preliminary data.</text>
</comment>
<feature type="region of interest" description="Disordered" evidence="1">
    <location>
        <begin position="53"/>
        <end position="80"/>
    </location>
</feature>
<organism evidence="2 3">
    <name type="scientific">Nitratireductor aestuarii</name>
    <dbReference type="NCBI Taxonomy" id="1735103"/>
    <lineage>
        <taxon>Bacteria</taxon>
        <taxon>Pseudomonadati</taxon>
        <taxon>Pseudomonadota</taxon>
        <taxon>Alphaproteobacteria</taxon>
        <taxon>Hyphomicrobiales</taxon>
        <taxon>Phyllobacteriaceae</taxon>
        <taxon>Nitratireductor</taxon>
    </lineage>
</organism>
<protein>
    <submittedName>
        <fullName evidence="2">Uncharacterized protein</fullName>
    </submittedName>
</protein>